<dbReference type="RefSeq" id="WP_188415773.1">
    <property type="nucleotide sequence ID" value="NZ_BMDJ01000009.1"/>
</dbReference>
<proteinExistence type="predicted"/>
<dbReference type="EMBL" id="BMDJ01000009">
    <property type="protein sequence ID" value="GGI27729.1"/>
    <property type="molecule type" value="Genomic_DNA"/>
</dbReference>
<accession>A0ABQ2BJI8</accession>
<protein>
    <recommendedName>
        <fullName evidence="3">DUF2971 domain-containing protein</fullName>
    </recommendedName>
</protein>
<gene>
    <name evidence="1" type="ORF">GCM10008119_29100</name>
</gene>
<dbReference type="InterPro" id="IPR021352">
    <property type="entry name" value="DUF2971"/>
</dbReference>
<organism evidence="1 2">
    <name type="scientific">Pedobacter mendelii</name>
    <dbReference type="NCBI Taxonomy" id="1908240"/>
    <lineage>
        <taxon>Bacteria</taxon>
        <taxon>Pseudomonadati</taxon>
        <taxon>Bacteroidota</taxon>
        <taxon>Sphingobacteriia</taxon>
        <taxon>Sphingobacteriales</taxon>
        <taxon>Sphingobacteriaceae</taxon>
        <taxon>Pedobacter</taxon>
    </lineage>
</organism>
<evidence type="ECO:0008006" key="3">
    <source>
        <dbReference type="Google" id="ProtNLM"/>
    </source>
</evidence>
<reference evidence="2" key="1">
    <citation type="journal article" date="2019" name="Int. J. Syst. Evol. Microbiol.">
        <title>The Global Catalogue of Microorganisms (GCM) 10K type strain sequencing project: providing services to taxonomists for standard genome sequencing and annotation.</title>
        <authorList>
            <consortium name="The Broad Institute Genomics Platform"/>
            <consortium name="The Broad Institute Genome Sequencing Center for Infectious Disease"/>
            <person name="Wu L."/>
            <person name="Ma J."/>
        </authorList>
    </citation>
    <scope>NUCLEOTIDE SEQUENCE [LARGE SCALE GENOMIC DNA]</scope>
    <source>
        <strain evidence="2">CCM 8939</strain>
    </source>
</reference>
<dbReference type="Pfam" id="PF11185">
    <property type="entry name" value="DUF2971"/>
    <property type="match status" value="1"/>
</dbReference>
<name>A0ABQ2BJI8_9SPHI</name>
<sequence length="271" mass="32055">MERDEITIISDDGNSVIINRNLSRYSRIDEHLLDSLSNNYLWFSNPLDFNDPYDCNLGLQSDCSFIDLFRYLISENISNNWNKSIAFIANRSQELFENPLKRLALLKETDKNTVSKIGICCFSERADSLLMWSHYGSKHTGICLSFDITKDPDLFSRLLYKVEYPNRYPIYNWPNDKGKFQLFRLLVATKSKEWEYESEIRLVRENLVFPWRGKVNFKRKALVSIKFGYNSSEPDRHKVQQLVRKIDGYDNVKFYVAKLKEKEFGVEYEEI</sequence>
<dbReference type="Proteomes" id="UP000645390">
    <property type="component" value="Unassembled WGS sequence"/>
</dbReference>
<evidence type="ECO:0000313" key="2">
    <source>
        <dbReference type="Proteomes" id="UP000645390"/>
    </source>
</evidence>
<comment type="caution">
    <text evidence="1">The sequence shown here is derived from an EMBL/GenBank/DDBJ whole genome shotgun (WGS) entry which is preliminary data.</text>
</comment>
<keyword evidence="2" id="KW-1185">Reference proteome</keyword>
<evidence type="ECO:0000313" key="1">
    <source>
        <dbReference type="EMBL" id="GGI27729.1"/>
    </source>
</evidence>